<comment type="caution">
    <text evidence="2">The sequence shown here is derived from an EMBL/GenBank/DDBJ whole genome shotgun (WGS) entry which is preliminary data.</text>
</comment>
<sequence length="105" mass="11761">MGWYLVKLLLNWPVIIASLLIGAAGIIRRRAYALILAALLVFGFAWYLTASPHPVFKPAGYLLPVLLLCAAFSVHQRKVWLAWLFLLPQAVITIYFLVIIAAENI</sequence>
<dbReference type="RefSeq" id="WP_066671537.1">
    <property type="nucleotide sequence ID" value="NZ_LYVF01000197.1"/>
</dbReference>
<evidence type="ECO:0000256" key="1">
    <source>
        <dbReference type="SAM" id="Phobius"/>
    </source>
</evidence>
<feature type="transmembrane region" description="Helical" evidence="1">
    <location>
        <begin position="6"/>
        <end position="24"/>
    </location>
</feature>
<gene>
    <name evidence="2" type="ORF">A6M21_01390</name>
</gene>
<dbReference type="STRING" id="1838280.A6M21_01390"/>
<name>A0A1B7LAP0_9FIRM</name>
<feature type="transmembrane region" description="Helical" evidence="1">
    <location>
        <begin position="55"/>
        <end position="74"/>
    </location>
</feature>
<proteinExistence type="predicted"/>
<keyword evidence="3" id="KW-1185">Reference proteome</keyword>
<reference evidence="2 3" key="1">
    <citation type="submission" date="2016-04" db="EMBL/GenBank/DDBJ databases">
        <authorList>
            <person name="Evans L.H."/>
            <person name="Alamgir A."/>
            <person name="Owens N."/>
            <person name="Weber N.D."/>
            <person name="Virtaneva K."/>
            <person name="Barbian K."/>
            <person name="Babar A."/>
            <person name="Rosenke K."/>
        </authorList>
    </citation>
    <scope>NUCLEOTIDE SEQUENCE [LARGE SCALE GENOMIC DNA]</scope>
    <source>
        <strain evidence="2 3">LMa1</strain>
    </source>
</reference>
<keyword evidence="1" id="KW-0472">Membrane</keyword>
<protein>
    <submittedName>
        <fullName evidence="2">Uncharacterized protein</fullName>
    </submittedName>
</protein>
<keyword evidence="1" id="KW-1133">Transmembrane helix</keyword>
<feature type="transmembrane region" description="Helical" evidence="1">
    <location>
        <begin position="31"/>
        <end position="49"/>
    </location>
</feature>
<dbReference type="EMBL" id="LYVF01000197">
    <property type="protein sequence ID" value="OAT79412.1"/>
    <property type="molecule type" value="Genomic_DNA"/>
</dbReference>
<evidence type="ECO:0000313" key="3">
    <source>
        <dbReference type="Proteomes" id="UP000078532"/>
    </source>
</evidence>
<dbReference type="AlphaFoldDB" id="A0A1B7LAP0"/>
<evidence type="ECO:0000313" key="2">
    <source>
        <dbReference type="EMBL" id="OAT79412.1"/>
    </source>
</evidence>
<feature type="transmembrane region" description="Helical" evidence="1">
    <location>
        <begin position="81"/>
        <end position="102"/>
    </location>
</feature>
<accession>A0A1B7LAP0</accession>
<dbReference type="Proteomes" id="UP000078532">
    <property type="component" value="Unassembled WGS sequence"/>
</dbReference>
<organism evidence="2 3">
    <name type="scientific">Desulfotomaculum copahuensis</name>
    <dbReference type="NCBI Taxonomy" id="1838280"/>
    <lineage>
        <taxon>Bacteria</taxon>
        <taxon>Bacillati</taxon>
        <taxon>Bacillota</taxon>
        <taxon>Clostridia</taxon>
        <taxon>Eubacteriales</taxon>
        <taxon>Desulfotomaculaceae</taxon>
        <taxon>Desulfotomaculum</taxon>
    </lineage>
</organism>
<keyword evidence="1" id="KW-0812">Transmembrane</keyword>